<dbReference type="AlphaFoldDB" id="A0A0R3QPQ2"/>
<reference evidence="1 2" key="2">
    <citation type="submission" date="2018-11" db="EMBL/GenBank/DDBJ databases">
        <authorList>
            <consortium name="Pathogen Informatics"/>
        </authorList>
    </citation>
    <scope>NUCLEOTIDE SEQUENCE [LARGE SCALE GENOMIC DNA]</scope>
</reference>
<protein>
    <submittedName>
        <fullName evidence="3">Transposase</fullName>
    </submittedName>
</protein>
<dbReference type="WBParaSite" id="BTMF_0000968701-mRNA-1">
    <property type="protein sequence ID" value="BTMF_0000968701-mRNA-1"/>
    <property type="gene ID" value="BTMF_0000968701"/>
</dbReference>
<evidence type="ECO:0000313" key="1">
    <source>
        <dbReference type="EMBL" id="VDO25675.1"/>
    </source>
</evidence>
<keyword evidence="2" id="KW-1185">Reference proteome</keyword>
<organism evidence="3">
    <name type="scientific">Brugia timori</name>
    <dbReference type="NCBI Taxonomy" id="42155"/>
    <lineage>
        <taxon>Eukaryota</taxon>
        <taxon>Metazoa</taxon>
        <taxon>Ecdysozoa</taxon>
        <taxon>Nematoda</taxon>
        <taxon>Chromadorea</taxon>
        <taxon>Rhabditida</taxon>
        <taxon>Spirurina</taxon>
        <taxon>Spiruromorpha</taxon>
        <taxon>Filarioidea</taxon>
        <taxon>Onchocercidae</taxon>
        <taxon>Brugia</taxon>
    </lineage>
</organism>
<evidence type="ECO:0000313" key="2">
    <source>
        <dbReference type="Proteomes" id="UP000280834"/>
    </source>
</evidence>
<reference evidence="3" key="1">
    <citation type="submission" date="2017-02" db="UniProtKB">
        <authorList>
            <consortium name="WormBaseParasite"/>
        </authorList>
    </citation>
    <scope>IDENTIFICATION</scope>
</reference>
<dbReference type="Proteomes" id="UP000280834">
    <property type="component" value="Unassembled WGS sequence"/>
</dbReference>
<accession>A0A0R3QPQ2</accession>
<proteinExistence type="predicted"/>
<dbReference type="EMBL" id="UZAG01016072">
    <property type="protein sequence ID" value="VDO25675.1"/>
    <property type="molecule type" value="Genomic_DNA"/>
</dbReference>
<gene>
    <name evidence="1" type="ORF">BTMF_LOCUS7738</name>
</gene>
<evidence type="ECO:0000313" key="3">
    <source>
        <dbReference type="WBParaSite" id="BTMF_0000968701-mRNA-1"/>
    </source>
</evidence>
<sequence length="52" mass="6144">MHERFIQPISLGFWIHQTVVMRQTDGQVIGVIERTDKRERCSTHFGINICCR</sequence>
<name>A0A0R3QPQ2_9BILA</name>